<evidence type="ECO:0000313" key="2">
    <source>
        <dbReference type="EMBL" id="CAE8650649.1"/>
    </source>
</evidence>
<feature type="signal peptide" evidence="1">
    <location>
        <begin position="1"/>
        <end position="21"/>
    </location>
</feature>
<protein>
    <recommendedName>
        <fullName evidence="4">PARP catalytic domain-containing protein</fullName>
    </recommendedName>
</protein>
<organism evidence="2 3">
    <name type="scientific">Polarella glacialis</name>
    <name type="common">Dinoflagellate</name>
    <dbReference type="NCBI Taxonomy" id="89957"/>
    <lineage>
        <taxon>Eukaryota</taxon>
        <taxon>Sar</taxon>
        <taxon>Alveolata</taxon>
        <taxon>Dinophyceae</taxon>
        <taxon>Suessiales</taxon>
        <taxon>Suessiaceae</taxon>
        <taxon>Polarella</taxon>
    </lineage>
</organism>
<evidence type="ECO:0000256" key="1">
    <source>
        <dbReference type="SAM" id="SignalP"/>
    </source>
</evidence>
<accession>A0A813IGU1</accession>
<dbReference type="EMBL" id="CAJNNW010009067">
    <property type="protein sequence ID" value="CAE8650649.1"/>
    <property type="molecule type" value="Genomic_DNA"/>
</dbReference>
<gene>
    <name evidence="2" type="ORF">PGLA2088_LOCUS8449</name>
</gene>
<feature type="chain" id="PRO_5032545272" description="PARP catalytic domain-containing protein" evidence="1">
    <location>
        <begin position="22"/>
        <end position="284"/>
    </location>
</feature>
<proteinExistence type="predicted"/>
<keyword evidence="1" id="KW-0732">Signal</keyword>
<reference evidence="2" key="1">
    <citation type="submission" date="2021-02" db="EMBL/GenBank/DDBJ databases">
        <authorList>
            <person name="Dougan E. K."/>
            <person name="Rhodes N."/>
            <person name="Thang M."/>
            <person name="Chan C."/>
        </authorList>
    </citation>
    <scope>NUCLEOTIDE SEQUENCE</scope>
</reference>
<name>A0A813IGU1_POLGL</name>
<dbReference type="AlphaFoldDB" id="A0A813IGU1"/>
<comment type="caution">
    <text evidence="2">The sequence shown here is derived from an EMBL/GenBank/DDBJ whole genome shotgun (WGS) entry which is preliminary data.</text>
</comment>
<evidence type="ECO:0000313" key="3">
    <source>
        <dbReference type="Proteomes" id="UP000626109"/>
    </source>
</evidence>
<dbReference type="SUPFAM" id="SSF56399">
    <property type="entry name" value="ADP-ribosylation"/>
    <property type="match status" value="1"/>
</dbReference>
<dbReference type="Gene3D" id="3.90.228.10">
    <property type="match status" value="1"/>
</dbReference>
<sequence>MTTSAMRSVVIVALGLVLAAAAELTEPEVSLASLSSDDACQGTEPLSQDSSCALNALQQRAKKTMTASAEAADVVASTGKATDAMLMSLGADPLQHYAQDCFSYCSGGGWCPDFCGQGNACCHYNDPKGTPECKSVDFWPVLIGHTCVFPNAVPPAAADCMGKGDGKTMTLYHQTSEEIGAMILENGFRAGFRGWCGGAIYFATTKEATFSKTSALESHKGFMIEATVAVGRVLELPRTCDMSMTGQKLHKMGYDTVTFNPVDGDEYVIYCSSQIVSTKAVPLQ</sequence>
<evidence type="ECO:0008006" key="4">
    <source>
        <dbReference type="Google" id="ProtNLM"/>
    </source>
</evidence>
<dbReference type="Proteomes" id="UP000626109">
    <property type="component" value="Unassembled WGS sequence"/>
</dbReference>